<name>A0ABP5JXR5_9ACTN</name>
<reference evidence="3" key="1">
    <citation type="journal article" date="2019" name="Int. J. Syst. Evol. Microbiol.">
        <title>The Global Catalogue of Microorganisms (GCM) 10K type strain sequencing project: providing services to taxonomists for standard genome sequencing and annotation.</title>
        <authorList>
            <consortium name="The Broad Institute Genomics Platform"/>
            <consortium name="The Broad Institute Genome Sequencing Center for Infectious Disease"/>
            <person name="Wu L."/>
            <person name="Ma J."/>
        </authorList>
    </citation>
    <scope>NUCLEOTIDE SEQUENCE [LARGE SCALE GENOMIC DNA]</scope>
    <source>
        <strain evidence="3">JCM 13850</strain>
    </source>
</reference>
<comment type="caution">
    <text evidence="2">The sequence shown here is derived from an EMBL/GenBank/DDBJ whole genome shotgun (WGS) entry which is preliminary data.</text>
</comment>
<sequence>MPPEPWGDHHLEQGEPGPRSTCAHEQGDEAAIDGVTRTPPVPFADRLHNGVRALSEPCGFDRTRELAQLIGASREPISEPLADFTQRNPLWIEPLVARALRGPQMPPDGLSPSIRTNVRAKVWSRADR</sequence>
<feature type="compositionally biased region" description="Basic and acidic residues" evidence="1">
    <location>
        <begin position="1"/>
        <end position="13"/>
    </location>
</feature>
<evidence type="ECO:0000256" key="1">
    <source>
        <dbReference type="SAM" id="MobiDB-lite"/>
    </source>
</evidence>
<organism evidence="2 3">
    <name type="scientific">Actinomadura napierensis</name>
    <dbReference type="NCBI Taxonomy" id="267854"/>
    <lineage>
        <taxon>Bacteria</taxon>
        <taxon>Bacillati</taxon>
        <taxon>Actinomycetota</taxon>
        <taxon>Actinomycetes</taxon>
        <taxon>Streptosporangiales</taxon>
        <taxon>Thermomonosporaceae</taxon>
        <taxon>Actinomadura</taxon>
    </lineage>
</organism>
<protein>
    <submittedName>
        <fullName evidence="2">Uncharacterized protein</fullName>
    </submittedName>
</protein>
<evidence type="ECO:0000313" key="3">
    <source>
        <dbReference type="Proteomes" id="UP001501020"/>
    </source>
</evidence>
<dbReference type="EMBL" id="BAAAMR010000006">
    <property type="protein sequence ID" value="GAA2124151.1"/>
    <property type="molecule type" value="Genomic_DNA"/>
</dbReference>
<gene>
    <name evidence="2" type="ORF">GCM10009727_11330</name>
</gene>
<accession>A0ABP5JXR5</accession>
<evidence type="ECO:0000313" key="2">
    <source>
        <dbReference type="EMBL" id="GAA2124151.1"/>
    </source>
</evidence>
<keyword evidence="3" id="KW-1185">Reference proteome</keyword>
<proteinExistence type="predicted"/>
<feature type="region of interest" description="Disordered" evidence="1">
    <location>
        <begin position="1"/>
        <end position="26"/>
    </location>
</feature>
<dbReference type="Proteomes" id="UP001501020">
    <property type="component" value="Unassembled WGS sequence"/>
</dbReference>